<evidence type="ECO:0000313" key="3">
    <source>
        <dbReference type="Proteomes" id="UP001054252"/>
    </source>
</evidence>
<evidence type="ECO:0000313" key="2">
    <source>
        <dbReference type="EMBL" id="GKV36064.1"/>
    </source>
</evidence>
<gene>
    <name evidence="2" type="ORF">SLEP1_g44240</name>
</gene>
<evidence type="ECO:0000256" key="1">
    <source>
        <dbReference type="SAM" id="Coils"/>
    </source>
</evidence>
<accession>A0AAV5LFK8</accession>
<comment type="caution">
    <text evidence="2">The sequence shown here is derived from an EMBL/GenBank/DDBJ whole genome shotgun (WGS) entry which is preliminary data.</text>
</comment>
<keyword evidence="3" id="KW-1185">Reference proteome</keyword>
<proteinExistence type="predicted"/>
<reference evidence="2 3" key="1">
    <citation type="journal article" date="2021" name="Commun. Biol.">
        <title>The genome of Shorea leprosula (Dipterocarpaceae) highlights the ecological relevance of drought in aseasonal tropical rainforests.</title>
        <authorList>
            <person name="Ng K.K.S."/>
            <person name="Kobayashi M.J."/>
            <person name="Fawcett J.A."/>
            <person name="Hatakeyama M."/>
            <person name="Paape T."/>
            <person name="Ng C.H."/>
            <person name="Ang C.C."/>
            <person name="Tnah L.H."/>
            <person name="Lee C.T."/>
            <person name="Nishiyama T."/>
            <person name="Sese J."/>
            <person name="O'Brien M.J."/>
            <person name="Copetti D."/>
            <person name="Mohd Noor M.I."/>
            <person name="Ong R.C."/>
            <person name="Putra M."/>
            <person name="Sireger I.Z."/>
            <person name="Indrioko S."/>
            <person name="Kosugi Y."/>
            <person name="Izuno A."/>
            <person name="Isagi Y."/>
            <person name="Lee S.L."/>
            <person name="Shimizu K.K."/>
        </authorList>
    </citation>
    <scope>NUCLEOTIDE SEQUENCE [LARGE SCALE GENOMIC DNA]</scope>
    <source>
        <strain evidence="2">214</strain>
    </source>
</reference>
<keyword evidence="1" id="KW-0175">Coiled coil</keyword>
<dbReference type="EMBL" id="BPVZ01000114">
    <property type="protein sequence ID" value="GKV36064.1"/>
    <property type="molecule type" value="Genomic_DNA"/>
</dbReference>
<name>A0AAV5LFK8_9ROSI</name>
<organism evidence="2 3">
    <name type="scientific">Rubroshorea leprosula</name>
    <dbReference type="NCBI Taxonomy" id="152421"/>
    <lineage>
        <taxon>Eukaryota</taxon>
        <taxon>Viridiplantae</taxon>
        <taxon>Streptophyta</taxon>
        <taxon>Embryophyta</taxon>
        <taxon>Tracheophyta</taxon>
        <taxon>Spermatophyta</taxon>
        <taxon>Magnoliopsida</taxon>
        <taxon>eudicotyledons</taxon>
        <taxon>Gunneridae</taxon>
        <taxon>Pentapetalae</taxon>
        <taxon>rosids</taxon>
        <taxon>malvids</taxon>
        <taxon>Malvales</taxon>
        <taxon>Dipterocarpaceae</taxon>
        <taxon>Rubroshorea</taxon>
    </lineage>
</organism>
<dbReference type="AlphaFoldDB" id="A0AAV5LFK8"/>
<dbReference type="Proteomes" id="UP001054252">
    <property type="component" value="Unassembled WGS sequence"/>
</dbReference>
<feature type="coiled-coil region" evidence="1">
    <location>
        <begin position="44"/>
        <end position="103"/>
    </location>
</feature>
<dbReference type="PANTHER" id="PTHR48248">
    <property type="entry name" value="UVR DOMAIN-CONTAINING PROTEIN"/>
    <property type="match status" value="1"/>
</dbReference>
<protein>
    <submittedName>
        <fullName evidence="2">Uncharacterized protein</fullName>
    </submittedName>
</protein>
<dbReference type="PANTHER" id="PTHR48248:SF5">
    <property type="entry name" value="UVR DOMAIN-CONTAINING PROTEIN"/>
    <property type="match status" value="1"/>
</dbReference>
<sequence length="150" mass="18110">MAFLKMYGNGVCRTNGKSRDKRSSTFLIPKRFSRCSRTEQQLRRKRTMEKMERSMKKLKKEMEEIGEEQKQIREGQRQVREKFEAMEEECKQLREETRQITMQSKNTQLRLALMFQILKARENNDLVRATELTRFLRELIANQNRQIKST</sequence>